<proteinExistence type="predicted"/>
<sequence>MADLNVNEIVSELTEKASGGDAGRASLTLYGGHDKSLRQTLIVLLEGHELAEHASPGEATLLVFNGRVRLSTQAESYEGAPGDLIPIPPSPHSLLALSDAAVLLTVAK</sequence>
<protein>
    <submittedName>
        <fullName evidence="1">Cupin domain protein</fullName>
    </submittedName>
</protein>
<accession>A0A1G6I5F0</accession>
<dbReference type="PANTHER" id="PTHR37694:SF1">
    <property type="entry name" value="SLR8022 PROTEIN"/>
    <property type="match status" value="1"/>
</dbReference>
<dbReference type="CDD" id="cd02230">
    <property type="entry name" value="cupin_HP0902-like"/>
    <property type="match status" value="1"/>
</dbReference>
<evidence type="ECO:0000313" key="1">
    <source>
        <dbReference type="EMBL" id="SDC01680.1"/>
    </source>
</evidence>
<dbReference type="STRING" id="1577474.GA0111570_11439"/>
<name>A0A1G6I5F0_9ACTN</name>
<dbReference type="Proteomes" id="UP000199086">
    <property type="component" value="Unassembled WGS sequence"/>
</dbReference>
<keyword evidence="2" id="KW-1185">Reference proteome</keyword>
<organism evidence="1 2">
    <name type="scientific">Raineyella antarctica</name>
    <dbReference type="NCBI Taxonomy" id="1577474"/>
    <lineage>
        <taxon>Bacteria</taxon>
        <taxon>Bacillati</taxon>
        <taxon>Actinomycetota</taxon>
        <taxon>Actinomycetes</taxon>
        <taxon>Propionibacteriales</taxon>
        <taxon>Propionibacteriaceae</taxon>
        <taxon>Raineyella</taxon>
    </lineage>
</organism>
<gene>
    <name evidence="1" type="ORF">GA0111570_11439</name>
</gene>
<dbReference type="RefSeq" id="WP_092613541.1">
    <property type="nucleotide sequence ID" value="NZ_FMYF01000014.1"/>
</dbReference>
<dbReference type="AlphaFoldDB" id="A0A1G6I5F0"/>
<dbReference type="Gene3D" id="2.60.120.10">
    <property type="entry name" value="Jelly Rolls"/>
    <property type="match status" value="1"/>
</dbReference>
<dbReference type="OrthoDB" id="5190473at2"/>
<dbReference type="InterPro" id="IPR014710">
    <property type="entry name" value="RmlC-like_jellyroll"/>
</dbReference>
<evidence type="ECO:0000313" key="2">
    <source>
        <dbReference type="Proteomes" id="UP000199086"/>
    </source>
</evidence>
<reference evidence="1 2" key="1">
    <citation type="submission" date="2016-06" db="EMBL/GenBank/DDBJ databases">
        <authorList>
            <person name="Olsen C.W."/>
            <person name="Carey S."/>
            <person name="Hinshaw L."/>
            <person name="Karasin A.I."/>
        </authorList>
    </citation>
    <scope>NUCLEOTIDE SEQUENCE [LARGE SCALE GENOMIC DNA]</scope>
    <source>
        <strain evidence="1 2">LZ-22</strain>
    </source>
</reference>
<dbReference type="SUPFAM" id="SSF51182">
    <property type="entry name" value="RmlC-like cupins"/>
    <property type="match status" value="1"/>
</dbReference>
<dbReference type="PANTHER" id="PTHR37694">
    <property type="entry name" value="SLR8022 PROTEIN"/>
    <property type="match status" value="1"/>
</dbReference>
<dbReference type="InterPro" id="IPR011051">
    <property type="entry name" value="RmlC_Cupin_sf"/>
</dbReference>
<dbReference type="EMBL" id="FMYF01000014">
    <property type="protein sequence ID" value="SDC01680.1"/>
    <property type="molecule type" value="Genomic_DNA"/>
</dbReference>